<dbReference type="SUPFAM" id="SSF55811">
    <property type="entry name" value="Nudix"/>
    <property type="match status" value="1"/>
</dbReference>
<evidence type="ECO:0000313" key="2">
    <source>
        <dbReference type="EMBL" id="MFB9449111.1"/>
    </source>
</evidence>
<keyword evidence="2" id="KW-0378">Hydrolase</keyword>
<evidence type="ECO:0000313" key="3">
    <source>
        <dbReference type="Proteomes" id="UP001589608"/>
    </source>
</evidence>
<dbReference type="Proteomes" id="UP001589608">
    <property type="component" value="Unassembled WGS sequence"/>
</dbReference>
<dbReference type="EMBL" id="JBHMCA010000063">
    <property type="protein sequence ID" value="MFB9449111.1"/>
    <property type="molecule type" value="Genomic_DNA"/>
</dbReference>
<gene>
    <name evidence="2" type="ORF">ACFFTR_39050</name>
</gene>
<evidence type="ECO:0000256" key="1">
    <source>
        <dbReference type="SAM" id="MobiDB-lite"/>
    </source>
</evidence>
<keyword evidence="3" id="KW-1185">Reference proteome</keyword>
<reference evidence="2 3" key="1">
    <citation type="submission" date="2024-09" db="EMBL/GenBank/DDBJ databases">
        <authorList>
            <person name="Sun Q."/>
            <person name="Mori K."/>
        </authorList>
    </citation>
    <scope>NUCLEOTIDE SEQUENCE [LARGE SCALE GENOMIC DNA]</scope>
    <source>
        <strain evidence="2 3">JCM 3307</strain>
    </source>
</reference>
<dbReference type="InterPro" id="IPR015797">
    <property type="entry name" value="NUDIX_hydrolase-like_dom_sf"/>
</dbReference>
<sequence length="512" mass="55087">MSVISHLYRGELGEWCADHLGGWEELTTRITWHTRAREPIRPADGVERQHWAQVERAVGIRLAALVQPAPPYAALLGLVHLGLVRREWADEQAARYASHASMPAQLRGDAVHYSPTLDGWARVPSYAGPAMPRFDGRAQDYPAEPMLAGLLERTRAYFAANAPLGRLGAERGVARLCWLLAQFQFAYRNDALEQPVFRLFRAGVPTVEELLATVPDTALDEMVAIARLLESRGALGELARLAGNPPPGRPLGIASPVFLDHRHDSDLLLAGPDGSALVRVHAAITTSRTTSSRQWLWHVLACAWLDDRDAYRIRTAGLYFARHGELLTWPVDALADQLLAGADRAKARAEFLALADRLHGENERRRAEQERLRAERPQPAPAAVAAPAPAAAVAVHAVITDGRGLVLTAGGALPGGPVAPGETLEAALGRAVTATTGFTVDAGPLTGVYHDTPSGGLTLVFRARITGGEGGGVHWCARRELPGRLTAVFAGAVHDALDTARTAVRVRDVSIS</sequence>
<dbReference type="GO" id="GO:0016787">
    <property type="term" value="F:hydrolase activity"/>
    <property type="evidence" value="ECO:0007669"/>
    <property type="project" value="UniProtKB-KW"/>
</dbReference>
<dbReference type="Gene3D" id="3.90.79.10">
    <property type="entry name" value="Nucleoside Triphosphate Pyrophosphohydrolase"/>
    <property type="match status" value="1"/>
</dbReference>
<proteinExistence type="predicted"/>
<protein>
    <submittedName>
        <fullName evidence="2">NUDIX hydrolase</fullName>
    </submittedName>
</protein>
<organism evidence="2 3">
    <name type="scientific">Dactylosporangium vinaceum</name>
    <dbReference type="NCBI Taxonomy" id="53362"/>
    <lineage>
        <taxon>Bacteria</taxon>
        <taxon>Bacillati</taxon>
        <taxon>Actinomycetota</taxon>
        <taxon>Actinomycetes</taxon>
        <taxon>Micromonosporales</taxon>
        <taxon>Micromonosporaceae</taxon>
        <taxon>Dactylosporangium</taxon>
    </lineage>
</organism>
<name>A0ABV5MJT8_9ACTN</name>
<dbReference type="RefSeq" id="WP_223092785.1">
    <property type="nucleotide sequence ID" value="NZ_CP061913.1"/>
</dbReference>
<feature type="region of interest" description="Disordered" evidence="1">
    <location>
        <begin position="360"/>
        <end position="381"/>
    </location>
</feature>
<comment type="caution">
    <text evidence="2">The sequence shown here is derived from an EMBL/GenBank/DDBJ whole genome shotgun (WGS) entry which is preliminary data.</text>
</comment>
<feature type="compositionally biased region" description="Basic and acidic residues" evidence="1">
    <location>
        <begin position="360"/>
        <end position="376"/>
    </location>
</feature>
<accession>A0ABV5MJT8</accession>